<keyword evidence="2" id="KW-1185">Reference proteome</keyword>
<evidence type="ECO:0000313" key="1">
    <source>
        <dbReference type="EMBL" id="KAJ7990729.1"/>
    </source>
</evidence>
<reference evidence="1" key="1">
    <citation type="submission" date="2021-05" db="EMBL/GenBank/DDBJ databases">
        <authorList>
            <person name="Pan Q."/>
            <person name="Jouanno E."/>
            <person name="Zahm M."/>
            <person name="Klopp C."/>
            <person name="Cabau C."/>
            <person name="Louis A."/>
            <person name="Berthelot C."/>
            <person name="Parey E."/>
            <person name="Roest Crollius H."/>
            <person name="Montfort J."/>
            <person name="Robinson-Rechavi M."/>
            <person name="Bouchez O."/>
            <person name="Lampietro C."/>
            <person name="Lopez Roques C."/>
            <person name="Donnadieu C."/>
            <person name="Postlethwait J."/>
            <person name="Bobe J."/>
            <person name="Dillon D."/>
            <person name="Chandos A."/>
            <person name="von Hippel F."/>
            <person name="Guiguen Y."/>
        </authorList>
    </citation>
    <scope>NUCLEOTIDE SEQUENCE</scope>
    <source>
        <strain evidence="1">YG-Jan2019</strain>
    </source>
</reference>
<comment type="caution">
    <text evidence="1">The sequence shown here is derived from an EMBL/GenBank/DDBJ whole genome shotgun (WGS) entry which is preliminary data.</text>
</comment>
<dbReference type="EMBL" id="CM055754">
    <property type="protein sequence ID" value="KAJ7990729.1"/>
    <property type="molecule type" value="Genomic_DNA"/>
</dbReference>
<evidence type="ECO:0000313" key="2">
    <source>
        <dbReference type="Proteomes" id="UP001157502"/>
    </source>
</evidence>
<name>A0ACC2FH91_DALPE</name>
<gene>
    <name evidence="1" type="ORF">DPEC_G00289930</name>
</gene>
<dbReference type="Proteomes" id="UP001157502">
    <property type="component" value="Chromosome 27"/>
</dbReference>
<organism evidence="1 2">
    <name type="scientific">Dallia pectoralis</name>
    <name type="common">Alaska blackfish</name>
    <dbReference type="NCBI Taxonomy" id="75939"/>
    <lineage>
        <taxon>Eukaryota</taxon>
        <taxon>Metazoa</taxon>
        <taxon>Chordata</taxon>
        <taxon>Craniata</taxon>
        <taxon>Vertebrata</taxon>
        <taxon>Euteleostomi</taxon>
        <taxon>Actinopterygii</taxon>
        <taxon>Neopterygii</taxon>
        <taxon>Teleostei</taxon>
        <taxon>Protacanthopterygii</taxon>
        <taxon>Esociformes</taxon>
        <taxon>Umbridae</taxon>
        <taxon>Dallia</taxon>
    </lineage>
</organism>
<sequence length="176" mass="20459">MPALSALVDIRLLLYSLILHTCHKAQHRLADLTAGEEDTEEVDTEEEDTEEEDTEEEDTEEEETEEEETEEEDTEEEETEEEDTEEEDTEEEDTEEEDTEEEDTEEEDTEEEETEELILCDFPESPVSLNSSILSSAAYLKPGRVHLFQTRLDPRNSISQWRLGELIDRSKGNQQR</sequence>
<accession>A0ACC2FH91</accession>
<protein>
    <submittedName>
        <fullName evidence="1">Uncharacterized protein</fullName>
    </submittedName>
</protein>
<proteinExistence type="predicted"/>